<evidence type="ECO:0000259" key="4">
    <source>
        <dbReference type="PROSITE" id="PS50995"/>
    </source>
</evidence>
<evidence type="ECO:0000313" key="6">
    <source>
        <dbReference type="Proteomes" id="UP000270468"/>
    </source>
</evidence>
<dbReference type="EMBL" id="UXAV01000042">
    <property type="protein sequence ID" value="VDC29455.1"/>
    <property type="molecule type" value="Genomic_DNA"/>
</dbReference>
<dbReference type="Pfam" id="PF12802">
    <property type="entry name" value="MarR_2"/>
    <property type="match status" value="1"/>
</dbReference>
<dbReference type="PANTHER" id="PTHR42756">
    <property type="entry name" value="TRANSCRIPTIONAL REGULATOR, MARR"/>
    <property type="match status" value="1"/>
</dbReference>
<dbReference type="GO" id="GO:0003677">
    <property type="term" value="F:DNA binding"/>
    <property type="evidence" value="ECO:0007669"/>
    <property type="project" value="UniProtKB-KW"/>
</dbReference>
<evidence type="ECO:0000256" key="2">
    <source>
        <dbReference type="ARBA" id="ARBA00023125"/>
    </source>
</evidence>
<reference evidence="5 6" key="1">
    <citation type="submission" date="2018-11" db="EMBL/GenBank/DDBJ databases">
        <authorList>
            <person name="Criscuolo A."/>
        </authorList>
    </citation>
    <scope>NUCLEOTIDE SEQUENCE [LARGE SCALE GENOMIC DNA]</scope>
    <source>
        <strain evidence="5">ATB-66</strain>
    </source>
</reference>
<keyword evidence="1" id="KW-0805">Transcription regulation</keyword>
<evidence type="ECO:0000256" key="1">
    <source>
        <dbReference type="ARBA" id="ARBA00023015"/>
    </source>
</evidence>
<name>A0A3P5X598_9BACL</name>
<dbReference type="SUPFAM" id="SSF46785">
    <property type="entry name" value="Winged helix' DNA-binding domain"/>
    <property type="match status" value="1"/>
</dbReference>
<keyword evidence="6" id="KW-1185">Reference proteome</keyword>
<dbReference type="AlphaFoldDB" id="A0A3P5X598"/>
<dbReference type="Proteomes" id="UP000270468">
    <property type="component" value="Unassembled WGS sequence"/>
</dbReference>
<evidence type="ECO:0000313" key="5">
    <source>
        <dbReference type="EMBL" id="VDC29455.1"/>
    </source>
</evidence>
<dbReference type="PRINTS" id="PR00598">
    <property type="entry name" value="HTHMARR"/>
</dbReference>
<dbReference type="InterPro" id="IPR036390">
    <property type="entry name" value="WH_DNA-bd_sf"/>
</dbReference>
<proteinExistence type="predicted"/>
<dbReference type="InterPro" id="IPR000835">
    <property type="entry name" value="HTH_MarR-typ"/>
</dbReference>
<dbReference type="SMART" id="SM00347">
    <property type="entry name" value="HTH_MARR"/>
    <property type="match status" value="1"/>
</dbReference>
<organism evidence="5 6">
    <name type="scientific">Filibacter tadaridae</name>
    <dbReference type="NCBI Taxonomy" id="2483811"/>
    <lineage>
        <taxon>Bacteria</taxon>
        <taxon>Bacillati</taxon>
        <taxon>Bacillota</taxon>
        <taxon>Bacilli</taxon>
        <taxon>Bacillales</taxon>
        <taxon>Caryophanaceae</taxon>
        <taxon>Filibacter</taxon>
    </lineage>
</organism>
<keyword evidence="2" id="KW-0238">DNA-binding</keyword>
<keyword evidence="3" id="KW-0804">Transcription</keyword>
<dbReference type="InterPro" id="IPR036388">
    <property type="entry name" value="WH-like_DNA-bd_sf"/>
</dbReference>
<accession>A0A3P5X598</accession>
<sequence length="102" mass="11978">MLHYLANEGSTTLVELSHYLYVEKPTTTRTINRLEELGYVEHVPSRDKREKRMQLTVLGQQVYEEVRITIDAFEKDILTGISVEEQQDMVRIMQIIRANILK</sequence>
<protein>
    <submittedName>
        <fullName evidence="5">Transcriptional regulator SlyA</fullName>
    </submittedName>
</protein>
<dbReference type="Gene3D" id="1.10.10.10">
    <property type="entry name" value="Winged helix-like DNA-binding domain superfamily/Winged helix DNA-binding domain"/>
    <property type="match status" value="1"/>
</dbReference>
<dbReference type="GO" id="GO:0003700">
    <property type="term" value="F:DNA-binding transcription factor activity"/>
    <property type="evidence" value="ECO:0007669"/>
    <property type="project" value="InterPro"/>
</dbReference>
<evidence type="ECO:0000256" key="3">
    <source>
        <dbReference type="ARBA" id="ARBA00023163"/>
    </source>
</evidence>
<dbReference type="PROSITE" id="PS50995">
    <property type="entry name" value="HTH_MARR_2"/>
    <property type="match status" value="1"/>
</dbReference>
<dbReference type="PANTHER" id="PTHR42756:SF1">
    <property type="entry name" value="TRANSCRIPTIONAL REPRESSOR OF EMRAB OPERON"/>
    <property type="match status" value="1"/>
</dbReference>
<gene>
    <name evidence="5" type="primary">slyA_1</name>
    <name evidence="5" type="ORF">FILTAD_02097</name>
</gene>
<feature type="domain" description="HTH marR-type" evidence="4">
    <location>
        <begin position="1"/>
        <end position="98"/>
    </location>
</feature>